<dbReference type="SUPFAM" id="SSF48371">
    <property type="entry name" value="ARM repeat"/>
    <property type="match status" value="1"/>
</dbReference>
<dbReference type="PANTHER" id="PTHR23253">
    <property type="entry name" value="EUKARYOTIC TRANSLATION INITIATION FACTOR 4 GAMMA"/>
    <property type="match status" value="1"/>
</dbReference>
<dbReference type="GO" id="GO:0003743">
    <property type="term" value="F:translation initiation factor activity"/>
    <property type="evidence" value="ECO:0007669"/>
    <property type="project" value="UniProtKB-KW"/>
</dbReference>
<dbReference type="PANTHER" id="PTHR23253:SF53">
    <property type="entry name" value="EUKARYOTIC TRANSLATION INITIATION FACTOR ISOFORM 4G-1"/>
    <property type="match status" value="1"/>
</dbReference>
<dbReference type="EMBL" id="JBFOLJ010000001">
    <property type="protein sequence ID" value="KAL2558413.1"/>
    <property type="molecule type" value="Genomic_DNA"/>
</dbReference>
<keyword evidence="3" id="KW-0396">Initiation factor</keyword>
<dbReference type="InterPro" id="IPR003890">
    <property type="entry name" value="MIF4G-like_typ-3"/>
</dbReference>
<feature type="region of interest" description="Disordered" evidence="1">
    <location>
        <begin position="182"/>
        <end position="292"/>
    </location>
</feature>
<organism evidence="3 4">
    <name type="scientific">Forsythia ovata</name>
    <dbReference type="NCBI Taxonomy" id="205694"/>
    <lineage>
        <taxon>Eukaryota</taxon>
        <taxon>Viridiplantae</taxon>
        <taxon>Streptophyta</taxon>
        <taxon>Embryophyta</taxon>
        <taxon>Tracheophyta</taxon>
        <taxon>Spermatophyta</taxon>
        <taxon>Magnoliopsida</taxon>
        <taxon>eudicotyledons</taxon>
        <taxon>Gunneridae</taxon>
        <taxon>Pentapetalae</taxon>
        <taxon>asterids</taxon>
        <taxon>lamiids</taxon>
        <taxon>Lamiales</taxon>
        <taxon>Oleaceae</taxon>
        <taxon>Forsythieae</taxon>
        <taxon>Forsythia</taxon>
    </lineage>
</organism>
<keyword evidence="3" id="KW-0648">Protein biosynthesis</keyword>
<evidence type="ECO:0000259" key="2">
    <source>
        <dbReference type="Pfam" id="PF02854"/>
    </source>
</evidence>
<protein>
    <submittedName>
        <fullName evidence="3">Eukaryotic translation initiation factor isoform 4G-1</fullName>
    </submittedName>
</protein>
<name>A0ABD1XBW2_9LAMI</name>
<feature type="compositionally biased region" description="Polar residues" evidence="1">
    <location>
        <begin position="188"/>
        <end position="203"/>
    </location>
</feature>
<gene>
    <name evidence="3" type="ORF">Fot_03152</name>
</gene>
<dbReference type="Pfam" id="PF02854">
    <property type="entry name" value="MIF4G"/>
    <property type="match status" value="1"/>
</dbReference>
<sequence length="292" mass="31757">MEMKAEAMKTLIGQGSEPTNDEGKERPRYIPEAVLEAKTKKAEQAAEKQIKLENDLGDENGGAGKTSEVKTTNPTTPYGFNQLLGQDTKSCPAEENVEAICQFFVTIGKQLDEKQKSKHINDVYFNRLKELSTNSQLAARLKFLIRGVLDLRANNWIPRREEVKAKTITEIHSEAEKNLGLRPGATASIRNSRPIASSAQGSISPGGFPMNRPSAGGMMPGMPGTRKMLGMPGMDSDNWEVPRSRSMPRGDGSTAQPAGRVQPTPFGKSPPLNQRFLPQDSGGFMSGRASAL</sequence>
<feature type="compositionally biased region" description="Basic and acidic residues" evidence="1">
    <location>
        <begin position="40"/>
        <end position="54"/>
    </location>
</feature>
<feature type="domain" description="MIF4G" evidence="2">
    <location>
        <begin position="82"/>
        <end position="155"/>
    </location>
</feature>
<dbReference type="InterPro" id="IPR016024">
    <property type="entry name" value="ARM-type_fold"/>
</dbReference>
<feature type="region of interest" description="Disordered" evidence="1">
    <location>
        <begin position="1"/>
        <end position="28"/>
    </location>
</feature>
<dbReference type="AlphaFoldDB" id="A0ABD1XBW2"/>
<evidence type="ECO:0000313" key="3">
    <source>
        <dbReference type="EMBL" id="KAL2558413.1"/>
    </source>
</evidence>
<accession>A0ABD1XBW2</accession>
<reference evidence="4" key="1">
    <citation type="submission" date="2024-07" db="EMBL/GenBank/DDBJ databases">
        <title>Two chromosome-level genome assemblies of Korean endemic species Abeliophyllum distichum and Forsythia ovata (Oleaceae).</title>
        <authorList>
            <person name="Jang H."/>
        </authorList>
    </citation>
    <scope>NUCLEOTIDE SEQUENCE [LARGE SCALE GENOMIC DNA]</scope>
</reference>
<dbReference type="Gene3D" id="1.25.40.180">
    <property type="match status" value="1"/>
</dbReference>
<keyword evidence="4" id="KW-1185">Reference proteome</keyword>
<evidence type="ECO:0000313" key="4">
    <source>
        <dbReference type="Proteomes" id="UP001604277"/>
    </source>
</evidence>
<evidence type="ECO:0000256" key="1">
    <source>
        <dbReference type="SAM" id="MobiDB-lite"/>
    </source>
</evidence>
<comment type="caution">
    <text evidence="3">The sequence shown here is derived from an EMBL/GenBank/DDBJ whole genome shotgun (WGS) entry which is preliminary data.</text>
</comment>
<feature type="region of interest" description="Disordered" evidence="1">
    <location>
        <begin position="40"/>
        <end position="74"/>
    </location>
</feature>
<proteinExistence type="predicted"/>
<dbReference type="Proteomes" id="UP001604277">
    <property type="component" value="Unassembled WGS sequence"/>
</dbReference>